<accession>A0ABQ8G3K3</accession>
<dbReference type="Pfam" id="PF00067">
    <property type="entry name" value="p450"/>
    <property type="match status" value="1"/>
</dbReference>
<dbReference type="EMBL" id="JAGTJR010000029">
    <property type="protein sequence ID" value="KAH7039458.1"/>
    <property type="molecule type" value="Genomic_DNA"/>
</dbReference>
<comment type="caution">
    <text evidence="6">The sequence shown here is derived from an EMBL/GenBank/DDBJ whole genome shotgun (WGS) entry which is preliminary data.</text>
</comment>
<dbReference type="CDD" id="cd11060">
    <property type="entry name" value="CYP57A1-like"/>
    <property type="match status" value="1"/>
</dbReference>
<organism evidence="6 7">
    <name type="scientific">Macrophomina phaseolina</name>
    <dbReference type="NCBI Taxonomy" id="35725"/>
    <lineage>
        <taxon>Eukaryota</taxon>
        <taxon>Fungi</taxon>
        <taxon>Dikarya</taxon>
        <taxon>Ascomycota</taxon>
        <taxon>Pezizomycotina</taxon>
        <taxon>Dothideomycetes</taxon>
        <taxon>Dothideomycetes incertae sedis</taxon>
        <taxon>Botryosphaeriales</taxon>
        <taxon>Botryosphaeriaceae</taxon>
        <taxon>Macrophomina</taxon>
    </lineage>
</organism>
<keyword evidence="5" id="KW-1133">Transmembrane helix</keyword>
<keyword evidence="4" id="KW-0560">Oxidoreductase</keyword>
<dbReference type="PANTHER" id="PTHR24305:SF190">
    <property type="entry name" value="P450, PUTATIVE (EUROFUNG)-RELATED"/>
    <property type="match status" value="1"/>
</dbReference>
<dbReference type="InterPro" id="IPR036396">
    <property type="entry name" value="Cyt_P450_sf"/>
</dbReference>
<keyword evidence="2 4" id="KW-0479">Metal-binding</keyword>
<dbReference type="InterPro" id="IPR002401">
    <property type="entry name" value="Cyt_P450_E_grp-I"/>
</dbReference>
<proteinExistence type="inferred from homology"/>
<evidence type="ECO:0000256" key="2">
    <source>
        <dbReference type="ARBA" id="ARBA00022723"/>
    </source>
</evidence>
<protein>
    <submittedName>
        <fullName evidence="6">Cytochrome P450</fullName>
    </submittedName>
</protein>
<dbReference type="PRINTS" id="PR00463">
    <property type="entry name" value="EP450I"/>
</dbReference>
<reference evidence="6 7" key="1">
    <citation type="journal article" date="2021" name="Nat. Commun.">
        <title>Genetic determinants of endophytism in the Arabidopsis root mycobiome.</title>
        <authorList>
            <person name="Mesny F."/>
            <person name="Miyauchi S."/>
            <person name="Thiergart T."/>
            <person name="Pickel B."/>
            <person name="Atanasova L."/>
            <person name="Karlsson M."/>
            <person name="Huettel B."/>
            <person name="Barry K.W."/>
            <person name="Haridas S."/>
            <person name="Chen C."/>
            <person name="Bauer D."/>
            <person name="Andreopoulos W."/>
            <person name="Pangilinan J."/>
            <person name="LaButti K."/>
            <person name="Riley R."/>
            <person name="Lipzen A."/>
            <person name="Clum A."/>
            <person name="Drula E."/>
            <person name="Henrissat B."/>
            <person name="Kohler A."/>
            <person name="Grigoriev I.V."/>
            <person name="Martin F.M."/>
            <person name="Hacquard S."/>
        </authorList>
    </citation>
    <scope>NUCLEOTIDE SEQUENCE [LARGE SCALE GENOMIC DNA]</scope>
    <source>
        <strain evidence="6 7">MPI-SDFR-AT-0080</strain>
    </source>
</reference>
<dbReference type="Proteomes" id="UP000774617">
    <property type="component" value="Unassembled WGS sequence"/>
</dbReference>
<dbReference type="Gene3D" id="1.10.630.10">
    <property type="entry name" value="Cytochrome P450"/>
    <property type="match status" value="1"/>
</dbReference>
<dbReference type="PANTHER" id="PTHR24305">
    <property type="entry name" value="CYTOCHROME P450"/>
    <property type="match status" value="1"/>
</dbReference>
<dbReference type="SUPFAM" id="SSF48264">
    <property type="entry name" value="Cytochrome P450"/>
    <property type="match status" value="1"/>
</dbReference>
<evidence type="ECO:0000313" key="6">
    <source>
        <dbReference type="EMBL" id="KAH7039458.1"/>
    </source>
</evidence>
<dbReference type="InterPro" id="IPR050121">
    <property type="entry name" value="Cytochrome_P450_monoxygenase"/>
</dbReference>
<evidence type="ECO:0000256" key="1">
    <source>
        <dbReference type="ARBA" id="ARBA00001971"/>
    </source>
</evidence>
<keyword evidence="4" id="KW-0503">Monooxygenase</keyword>
<keyword evidence="5" id="KW-0472">Membrane</keyword>
<dbReference type="InterPro" id="IPR017972">
    <property type="entry name" value="Cyt_P450_CS"/>
</dbReference>
<evidence type="ECO:0000256" key="5">
    <source>
        <dbReference type="SAM" id="Phobius"/>
    </source>
</evidence>
<name>A0ABQ8G3K3_9PEZI</name>
<dbReference type="PRINTS" id="PR00385">
    <property type="entry name" value="P450"/>
</dbReference>
<evidence type="ECO:0000313" key="7">
    <source>
        <dbReference type="Proteomes" id="UP000774617"/>
    </source>
</evidence>
<comment type="similarity">
    <text evidence="4">Belongs to the cytochrome P450 family.</text>
</comment>
<keyword evidence="4" id="KW-0349">Heme</keyword>
<evidence type="ECO:0000256" key="4">
    <source>
        <dbReference type="RuleBase" id="RU000461"/>
    </source>
</evidence>
<keyword evidence="5" id="KW-0812">Transmembrane</keyword>
<keyword evidence="7" id="KW-1185">Reference proteome</keyword>
<sequence>MRSYSRLLPLLGAVIVAYWFLPFLYGLLISPTRKVPGPFWARVTRWFEFRLLLRGDSNFEYIRLHEKHGPVVRLGPNRYSFSETADVKTIYDLGGKFFKTEYYEPLSSPNPDQRNIFTIRDANMHKERRRKVASLYSMSTMVSYEDAVNEMTKVCLQKLRQFAAEGTLRSLPTFMQYYAFDVIGMITFNQPFGMMENERDDTGMVRDIHAANNYLAHCGLLPDLHPWITQLQYLMGKSGGEKVLINFIQGQINRHREANAKPNAQKAYDSFLNKLIKMQDQNRVTMPHMLDSCGSNLGAGSDTTAITLSATLYYLYNNPEKLNKLRDEIDTMAASGRISDPVSFQEAQAMPYLQAVIKEALRMHPAVGTMLARKVPKGGVNLAGYYFPEGTDVGANAWSLHYNKSIYGPDADSFVPERWLEPKQEGGLKDAMMFAFGGGSRACIGKNISLLEMTKLVPQIVRNFDFEFENGNSPMDTYCAWFVYIKYNVQVKLRCTT</sequence>
<dbReference type="PROSITE" id="PS00086">
    <property type="entry name" value="CYTOCHROME_P450"/>
    <property type="match status" value="1"/>
</dbReference>
<keyword evidence="3 4" id="KW-0408">Iron</keyword>
<gene>
    <name evidence="6" type="ORF">B0J12DRAFT_606040</name>
</gene>
<feature type="transmembrane region" description="Helical" evidence="5">
    <location>
        <begin position="7"/>
        <end position="28"/>
    </location>
</feature>
<dbReference type="InterPro" id="IPR001128">
    <property type="entry name" value="Cyt_P450"/>
</dbReference>
<comment type="cofactor">
    <cofactor evidence="1">
        <name>heme</name>
        <dbReference type="ChEBI" id="CHEBI:30413"/>
    </cofactor>
</comment>
<evidence type="ECO:0000256" key="3">
    <source>
        <dbReference type="ARBA" id="ARBA00023004"/>
    </source>
</evidence>